<sequence length="117" mass="13311">MILQVPIEHCVLISFTCPLIQAGICLIRKGTPPKPNHDIRCHIQMCVHSLPLQTVCLVTLHARGKHKFRFCGCDLKTRKLQQLQPNTENSDGSLKEHKLRKTSMISKSLYLALQKNK</sequence>
<reference evidence="1" key="2">
    <citation type="journal article" date="2015" name="Fish Shellfish Immunol.">
        <title>Early steps in the European eel (Anguilla anguilla)-Vibrio vulnificus interaction in the gills: Role of the RtxA13 toxin.</title>
        <authorList>
            <person name="Callol A."/>
            <person name="Pajuelo D."/>
            <person name="Ebbesson L."/>
            <person name="Teles M."/>
            <person name="MacKenzie S."/>
            <person name="Amaro C."/>
        </authorList>
    </citation>
    <scope>NUCLEOTIDE SEQUENCE</scope>
</reference>
<dbReference type="AlphaFoldDB" id="A0A0E9WAZ9"/>
<proteinExistence type="predicted"/>
<name>A0A0E9WAZ9_ANGAN</name>
<dbReference type="EMBL" id="GBXM01021050">
    <property type="protein sequence ID" value="JAH87527.1"/>
    <property type="molecule type" value="Transcribed_RNA"/>
</dbReference>
<reference evidence="1" key="1">
    <citation type="submission" date="2014-11" db="EMBL/GenBank/DDBJ databases">
        <authorList>
            <person name="Amaro Gonzalez C."/>
        </authorList>
    </citation>
    <scope>NUCLEOTIDE SEQUENCE</scope>
</reference>
<protein>
    <submittedName>
        <fullName evidence="1">Uncharacterized protein</fullName>
    </submittedName>
</protein>
<organism evidence="1">
    <name type="scientific">Anguilla anguilla</name>
    <name type="common">European freshwater eel</name>
    <name type="synonym">Muraena anguilla</name>
    <dbReference type="NCBI Taxonomy" id="7936"/>
    <lineage>
        <taxon>Eukaryota</taxon>
        <taxon>Metazoa</taxon>
        <taxon>Chordata</taxon>
        <taxon>Craniata</taxon>
        <taxon>Vertebrata</taxon>
        <taxon>Euteleostomi</taxon>
        <taxon>Actinopterygii</taxon>
        <taxon>Neopterygii</taxon>
        <taxon>Teleostei</taxon>
        <taxon>Anguilliformes</taxon>
        <taxon>Anguillidae</taxon>
        <taxon>Anguilla</taxon>
    </lineage>
</organism>
<evidence type="ECO:0000313" key="1">
    <source>
        <dbReference type="EMBL" id="JAH87527.1"/>
    </source>
</evidence>
<accession>A0A0E9WAZ9</accession>